<evidence type="ECO:0000313" key="3">
    <source>
        <dbReference type="Proteomes" id="UP000800082"/>
    </source>
</evidence>
<name>A0A6A5RIN7_9PLEO</name>
<proteinExistence type="predicted"/>
<dbReference type="RefSeq" id="XP_033447210.1">
    <property type="nucleotide sequence ID" value="XM_033587959.1"/>
</dbReference>
<accession>A0A6A5RIN7</accession>
<dbReference type="AlphaFoldDB" id="A0A6A5RIN7"/>
<feature type="region of interest" description="Disordered" evidence="1">
    <location>
        <begin position="66"/>
        <end position="104"/>
    </location>
</feature>
<organism evidence="2 3">
    <name type="scientific">Didymella exigua CBS 183.55</name>
    <dbReference type="NCBI Taxonomy" id="1150837"/>
    <lineage>
        <taxon>Eukaryota</taxon>
        <taxon>Fungi</taxon>
        <taxon>Dikarya</taxon>
        <taxon>Ascomycota</taxon>
        <taxon>Pezizomycotina</taxon>
        <taxon>Dothideomycetes</taxon>
        <taxon>Pleosporomycetidae</taxon>
        <taxon>Pleosporales</taxon>
        <taxon>Pleosporineae</taxon>
        <taxon>Didymellaceae</taxon>
        <taxon>Didymella</taxon>
    </lineage>
</organism>
<protein>
    <submittedName>
        <fullName evidence="2">Uncharacterized protein</fullName>
    </submittedName>
</protein>
<sequence>MVVSYASPLSSHPTDDLANSHSHLYTPVPHPQTHKSSPRTAMLHTSPSPSFFVIILFPHSQASITDSHTDITTSPPIRSPPASTASSQNSASSSITTLTTTPQRHKNLSVTCLDAGPAQKQVLPYTLRETVL</sequence>
<feature type="compositionally biased region" description="Polar residues" evidence="1">
    <location>
        <begin position="7"/>
        <end position="23"/>
    </location>
</feature>
<evidence type="ECO:0000313" key="2">
    <source>
        <dbReference type="EMBL" id="KAF1926958.1"/>
    </source>
</evidence>
<feature type="region of interest" description="Disordered" evidence="1">
    <location>
        <begin position="1"/>
        <end position="44"/>
    </location>
</feature>
<evidence type="ECO:0000256" key="1">
    <source>
        <dbReference type="SAM" id="MobiDB-lite"/>
    </source>
</evidence>
<dbReference type="Proteomes" id="UP000800082">
    <property type="component" value="Unassembled WGS sequence"/>
</dbReference>
<feature type="compositionally biased region" description="Low complexity" evidence="1">
    <location>
        <begin position="66"/>
        <end position="101"/>
    </location>
</feature>
<gene>
    <name evidence="2" type="ORF">M421DRAFT_187531</name>
</gene>
<dbReference type="EMBL" id="ML978974">
    <property type="protein sequence ID" value="KAF1926958.1"/>
    <property type="molecule type" value="Genomic_DNA"/>
</dbReference>
<reference evidence="2" key="1">
    <citation type="journal article" date="2020" name="Stud. Mycol.">
        <title>101 Dothideomycetes genomes: a test case for predicting lifestyles and emergence of pathogens.</title>
        <authorList>
            <person name="Haridas S."/>
            <person name="Albert R."/>
            <person name="Binder M."/>
            <person name="Bloem J."/>
            <person name="Labutti K."/>
            <person name="Salamov A."/>
            <person name="Andreopoulos B."/>
            <person name="Baker S."/>
            <person name="Barry K."/>
            <person name="Bills G."/>
            <person name="Bluhm B."/>
            <person name="Cannon C."/>
            <person name="Castanera R."/>
            <person name="Culley D."/>
            <person name="Daum C."/>
            <person name="Ezra D."/>
            <person name="Gonzalez J."/>
            <person name="Henrissat B."/>
            <person name="Kuo A."/>
            <person name="Liang C."/>
            <person name="Lipzen A."/>
            <person name="Lutzoni F."/>
            <person name="Magnuson J."/>
            <person name="Mondo S."/>
            <person name="Nolan M."/>
            <person name="Ohm R."/>
            <person name="Pangilinan J."/>
            <person name="Park H.-J."/>
            <person name="Ramirez L."/>
            <person name="Alfaro M."/>
            <person name="Sun H."/>
            <person name="Tritt A."/>
            <person name="Yoshinaga Y."/>
            <person name="Zwiers L.-H."/>
            <person name="Turgeon B."/>
            <person name="Goodwin S."/>
            <person name="Spatafora J."/>
            <person name="Crous P."/>
            <person name="Grigoriev I."/>
        </authorList>
    </citation>
    <scope>NUCLEOTIDE SEQUENCE</scope>
    <source>
        <strain evidence="2">CBS 183.55</strain>
    </source>
</reference>
<dbReference type="GeneID" id="54345606"/>
<keyword evidence="3" id="KW-1185">Reference proteome</keyword>